<gene>
    <name evidence="2" type="ORF">GO999_00100</name>
</gene>
<evidence type="ECO:0000259" key="1">
    <source>
        <dbReference type="Pfam" id="PF04471"/>
    </source>
</evidence>
<reference evidence="3" key="1">
    <citation type="submission" date="2019-12" db="EMBL/GenBank/DDBJ databases">
        <title>Whole-genome sequence of tobacco pathogen Ralstonia pseudosolanacearum strain RS, originating from Yunnan province of China.</title>
        <authorList>
            <person name="Lu C.-H."/>
        </authorList>
    </citation>
    <scope>NUCLEOTIDE SEQUENCE [LARGE SCALE GENOMIC DNA]</scope>
    <source>
        <strain evidence="3">RS</strain>
    </source>
</reference>
<evidence type="ECO:0000313" key="3">
    <source>
        <dbReference type="Proteomes" id="UP000680989"/>
    </source>
</evidence>
<keyword evidence="3" id="KW-1185">Reference proteome</keyword>
<dbReference type="InterPro" id="IPR011856">
    <property type="entry name" value="tRNA_endonuc-like_dom_sf"/>
</dbReference>
<dbReference type="Pfam" id="PF04471">
    <property type="entry name" value="Mrr_cat"/>
    <property type="match status" value="1"/>
</dbReference>
<dbReference type="InterPro" id="IPR007560">
    <property type="entry name" value="Restrct_endonuc_IV_Mrr"/>
</dbReference>
<feature type="domain" description="Restriction endonuclease type IV Mrr" evidence="1">
    <location>
        <begin position="18"/>
        <end position="88"/>
    </location>
</feature>
<proteinExistence type="predicted"/>
<protein>
    <recommendedName>
        <fullName evidence="1">Restriction endonuclease type IV Mrr domain-containing protein</fullName>
    </recommendedName>
</protein>
<dbReference type="Gene3D" id="3.40.1350.10">
    <property type="match status" value="1"/>
</dbReference>
<dbReference type="Proteomes" id="UP000680989">
    <property type="component" value="Chromosome"/>
</dbReference>
<dbReference type="EMBL" id="CP046674">
    <property type="protein sequence ID" value="QUP57070.1"/>
    <property type="molecule type" value="Genomic_DNA"/>
</dbReference>
<accession>A0ABX7ZPG7</accession>
<name>A0ABX7ZPG7_9RALS</name>
<dbReference type="SUPFAM" id="SSF52980">
    <property type="entry name" value="Restriction endonuclease-like"/>
    <property type="match status" value="1"/>
</dbReference>
<evidence type="ECO:0000313" key="2">
    <source>
        <dbReference type="EMBL" id="QUP57070.1"/>
    </source>
</evidence>
<dbReference type="InterPro" id="IPR011335">
    <property type="entry name" value="Restrct_endonuc-II-like"/>
</dbReference>
<dbReference type="RefSeq" id="WP_211906433.1">
    <property type="nucleotide sequence ID" value="NZ_CP046674.1"/>
</dbReference>
<sequence length="472" mass="52972">MWIDFSEIPPAKQPSRDTEAFEKFAKQFLESIEGCTIEKTVGRGADGGVDLIAVKEGVRWLVSCKHYLSTSITAAAEEDPKGRLEAHGCQVFIGFYSGSPHNSLIARLEGLERNHATFKYEIFNNEDIEGRLFSAQNAKGWILSARWFPNSYARLFHQLVHPVDHFTHDHLIIDDTKGKLWAGDLPVAIHYYSEEGKKSAAKSAIMSANEYATSRAFDGIFVQRVALVANLLPGTFLRLRFVKDDLVRSFEIIPSWDFSIIGRYLAEGRMRLRGVYNLLTVWSFWDVERAAPFVEAARMLWSLRDESGAIKPLSTIEEVSEAYEEENGVGTAKNGSQWTGNVLRLGDLAGRGNTHERGFFAGLLCFCPGSLQFTLDKYSTIVRMARELNEVTELETRIAQVVSQLSGEDRSYFLGHDVSLVEQLKSISIIDMGHEKYMPQIRAGMKCFAVNPLEIWLPKISDPGAVSNIFLA</sequence>
<organism evidence="2 3">
    <name type="scientific">Ralstonia nicotianae</name>
    <dbReference type="NCBI Taxonomy" id="3037696"/>
    <lineage>
        <taxon>Bacteria</taxon>
        <taxon>Pseudomonadati</taxon>
        <taxon>Pseudomonadota</taxon>
        <taxon>Betaproteobacteria</taxon>
        <taxon>Burkholderiales</taxon>
        <taxon>Burkholderiaceae</taxon>
        <taxon>Ralstonia</taxon>
        <taxon>Ralstonia solanacearum species complex</taxon>
    </lineage>
</organism>